<protein>
    <recommendedName>
        <fullName evidence="6">Small ribosomal subunit protein uS7</fullName>
    </recommendedName>
</protein>
<dbReference type="InterPro" id="IPR023798">
    <property type="entry name" value="Ribosomal_uS7_dom"/>
</dbReference>
<dbReference type="SUPFAM" id="SSF47973">
    <property type="entry name" value="Ribosomal protein S7"/>
    <property type="match status" value="1"/>
</dbReference>
<keyword evidence="5 6" id="KW-0687">Ribonucleoprotein</keyword>
<evidence type="ECO:0000256" key="2">
    <source>
        <dbReference type="ARBA" id="ARBA00022730"/>
    </source>
</evidence>
<name>A0A955I2W4_9BACT</name>
<reference evidence="9" key="1">
    <citation type="submission" date="2020-04" db="EMBL/GenBank/DDBJ databases">
        <authorList>
            <person name="Zhang T."/>
        </authorList>
    </citation>
    <scope>NUCLEOTIDE SEQUENCE</scope>
    <source>
        <strain evidence="9">HKST-UBA17</strain>
    </source>
</reference>
<evidence type="ECO:0000256" key="5">
    <source>
        <dbReference type="ARBA" id="ARBA00023274"/>
    </source>
</evidence>
<dbReference type="InterPro" id="IPR005717">
    <property type="entry name" value="Ribosomal_uS7_bac/org-type"/>
</dbReference>
<feature type="domain" description="Small ribosomal subunit protein uS7" evidence="8">
    <location>
        <begin position="2"/>
        <end position="148"/>
    </location>
</feature>
<evidence type="ECO:0000313" key="9">
    <source>
        <dbReference type="EMBL" id="MCA9376821.1"/>
    </source>
</evidence>
<dbReference type="NCBIfam" id="TIGR01029">
    <property type="entry name" value="rpsG_bact"/>
    <property type="match status" value="1"/>
</dbReference>
<dbReference type="PIRSF" id="PIRSF002122">
    <property type="entry name" value="RPS7p_RPS7a_RPS5e_RPS7o"/>
    <property type="match status" value="1"/>
</dbReference>
<keyword evidence="4 6" id="KW-0689">Ribosomal protein</keyword>
<dbReference type="InterPro" id="IPR020606">
    <property type="entry name" value="Ribosomal_uS7_CS"/>
</dbReference>
<proteinExistence type="inferred from homology"/>
<dbReference type="InterPro" id="IPR036823">
    <property type="entry name" value="Ribosomal_uS7_dom_sf"/>
</dbReference>
<accession>A0A955I2W4</accession>
<organism evidence="9 10">
    <name type="scientific">Candidatus Dojkabacteria bacterium</name>
    <dbReference type="NCBI Taxonomy" id="2099670"/>
    <lineage>
        <taxon>Bacteria</taxon>
        <taxon>Candidatus Dojkabacteria</taxon>
    </lineage>
</organism>
<comment type="function">
    <text evidence="6">One of the primary rRNA binding proteins, it binds directly to 16S rRNA where it nucleates assembly of the head domain of the 30S subunit. Is located at the subunit interface close to the decoding center, probably blocks exit of the E-site tRNA.</text>
</comment>
<dbReference type="Pfam" id="PF00177">
    <property type="entry name" value="Ribosomal_S7"/>
    <property type="match status" value="1"/>
</dbReference>
<dbReference type="Proteomes" id="UP000741282">
    <property type="component" value="Unassembled WGS sequence"/>
</dbReference>
<evidence type="ECO:0000256" key="3">
    <source>
        <dbReference type="ARBA" id="ARBA00022884"/>
    </source>
</evidence>
<evidence type="ECO:0000259" key="8">
    <source>
        <dbReference type="Pfam" id="PF00177"/>
    </source>
</evidence>
<comment type="subunit">
    <text evidence="6">Part of the 30S ribosomal subunit. Contacts proteins S9 and S11.</text>
</comment>
<dbReference type="GO" id="GO:0003735">
    <property type="term" value="F:structural constituent of ribosome"/>
    <property type="evidence" value="ECO:0007669"/>
    <property type="project" value="InterPro"/>
</dbReference>
<keyword evidence="3 6" id="KW-0694">RNA-binding</keyword>
<dbReference type="EMBL" id="JAGQLN010000008">
    <property type="protein sequence ID" value="MCA9376821.1"/>
    <property type="molecule type" value="Genomic_DNA"/>
</dbReference>
<keyword evidence="2 6" id="KW-0699">rRNA-binding</keyword>
<dbReference type="GO" id="GO:0000049">
    <property type="term" value="F:tRNA binding"/>
    <property type="evidence" value="ECO:0007669"/>
    <property type="project" value="UniProtKB-UniRule"/>
</dbReference>
<gene>
    <name evidence="6 9" type="primary">rpsG</name>
    <name evidence="9" type="ORF">KC685_02785</name>
</gene>
<dbReference type="FunFam" id="1.10.455.10:FF:000001">
    <property type="entry name" value="30S ribosomal protein S7"/>
    <property type="match status" value="1"/>
</dbReference>
<evidence type="ECO:0000256" key="4">
    <source>
        <dbReference type="ARBA" id="ARBA00022980"/>
    </source>
</evidence>
<dbReference type="CDD" id="cd14869">
    <property type="entry name" value="uS7_Bacteria"/>
    <property type="match status" value="1"/>
</dbReference>
<evidence type="ECO:0000256" key="1">
    <source>
        <dbReference type="ARBA" id="ARBA00007151"/>
    </source>
</evidence>
<evidence type="ECO:0000256" key="6">
    <source>
        <dbReference type="HAMAP-Rule" id="MF_00480"/>
    </source>
</evidence>
<dbReference type="PANTHER" id="PTHR11205">
    <property type="entry name" value="RIBOSOMAL PROTEIN S7"/>
    <property type="match status" value="1"/>
</dbReference>
<reference evidence="9" key="2">
    <citation type="journal article" date="2021" name="Microbiome">
        <title>Successional dynamics and alternative stable states in a saline activated sludge microbial community over 9 years.</title>
        <authorList>
            <person name="Wang Y."/>
            <person name="Ye J."/>
            <person name="Ju F."/>
            <person name="Liu L."/>
            <person name="Boyd J.A."/>
            <person name="Deng Y."/>
            <person name="Parks D.H."/>
            <person name="Jiang X."/>
            <person name="Yin X."/>
            <person name="Woodcroft B.J."/>
            <person name="Tyson G.W."/>
            <person name="Hugenholtz P."/>
            <person name="Polz M.F."/>
            <person name="Zhang T."/>
        </authorList>
    </citation>
    <scope>NUCLEOTIDE SEQUENCE</scope>
    <source>
        <strain evidence="9">HKST-UBA17</strain>
    </source>
</reference>
<dbReference type="GO" id="GO:0006412">
    <property type="term" value="P:translation"/>
    <property type="evidence" value="ECO:0007669"/>
    <property type="project" value="UniProtKB-UniRule"/>
</dbReference>
<evidence type="ECO:0000256" key="7">
    <source>
        <dbReference type="RuleBase" id="RU003619"/>
    </source>
</evidence>
<comment type="caution">
    <text evidence="9">The sequence shown here is derived from an EMBL/GenBank/DDBJ whole genome shotgun (WGS) entry which is preliminary data.</text>
</comment>
<dbReference type="AlphaFoldDB" id="A0A955I2W4"/>
<dbReference type="HAMAP" id="MF_00480_B">
    <property type="entry name" value="Ribosomal_uS7_B"/>
    <property type="match status" value="1"/>
</dbReference>
<evidence type="ECO:0000313" key="10">
    <source>
        <dbReference type="Proteomes" id="UP000741282"/>
    </source>
</evidence>
<comment type="similarity">
    <text evidence="1 6 7">Belongs to the universal ribosomal protein uS7 family.</text>
</comment>
<keyword evidence="6" id="KW-0820">tRNA-binding</keyword>
<dbReference type="GO" id="GO:0019843">
    <property type="term" value="F:rRNA binding"/>
    <property type="evidence" value="ECO:0007669"/>
    <property type="project" value="UniProtKB-UniRule"/>
</dbReference>
<dbReference type="InterPro" id="IPR000235">
    <property type="entry name" value="Ribosomal_uS7"/>
</dbReference>
<dbReference type="GO" id="GO:0015935">
    <property type="term" value="C:small ribosomal subunit"/>
    <property type="evidence" value="ECO:0007669"/>
    <property type="project" value="InterPro"/>
</dbReference>
<dbReference type="Gene3D" id="1.10.455.10">
    <property type="entry name" value="Ribosomal protein S7 domain"/>
    <property type="match status" value="1"/>
</dbReference>
<dbReference type="PROSITE" id="PS00052">
    <property type="entry name" value="RIBOSOMAL_S7"/>
    <property type="match status" value="1"/>
</dbReference>
<sequence length="155" mass="17649">MRGKRAKKRKVQLDPKYGDDLMARFINKIMLHGKRGTAEQMFYDALEAAAKKVGVDPLEFLNTMTDNVRPALEIKARRVGGANYQVPVPVSPTRQETLVIRWMVDVARSKTGDSFTNILMKEMLDAYNGTGDVARKKEDTERMAEANKAFAHFRW</sequence>